<name>A0A7C9LLI8_9RHOB</name>
<proteinExistence type="predicted"/>
<protein>
    <submittedName>
        <fullName evidence="1">Uncharacterized protein</fullName>
    </submittedName>
</protein>
<accession>A0A7C9LLI8</accession>
<dbReference type="EMBL" id="VENJ01000002">
    <property type="protein sequence ID" value="MTJ03480.1"/>
    <property type="molecule type" value="Genomic_DNA"/>
</dbReference>
<evidence type="ECO:0000313" key="1">
    <source>
        <dbReference type="EMBL" id="MTJ03480.1"/>
    </source>
</evidence>
<evidence type="ECO:0000313" key="2">
    <source>
        <dbReference type="Proteomes" id="UP000483078"/>
    </source>
</evidence>
<dbReference type="AlphaFoldDB" id="A0A7C9LLI8"/>
<sequence length="59" mass="6739">MVAPIKRATLDFRAPMPRQVMAAALPLLLSALLIFDSDPRIDPMVNFNPRFKQYTHDVQ</sequence>
<gene>
    <name evidence="1" type="ORF">FH759_02125</name>
</gene>
<comment type="caution">
    <text evidence="1">The sequence shown here is derived from an EMBL/GenBank/DDBJ whole genome shotgun (WGS) entry which is preliminary data.</text>
</comment>
<organism evidence="1 2">
    <name type="scientific">Sediminimonas qiaohouensis</name>
    <dbReference type="NCBI Taxonomy" id="552061"/>
    <lineage>
        <taxon>Bacteria</taxon>
        <taxon>Pseudomonadati</taxon>
        <taxon>Pseudomonadota</taxon>
        <taxon>Alphaproteobacteria</taxon>
        <taxon>Rhodobacterales</taxon>
        <taxon>Roseobacteraceae</taxon>
        <taxon>Sediminimonas</taxon>
    </lineage>
</organism>
<reference evidence="1 2" key="1">
    <citation type="submission" date="2019-06" db="EMBL/GenBank/DDBJ databases">
        <title>Enrichment of Autotrophic Halophilic Microorganisms from Red Sea Brine Pool Using Microbial Electrosynthesis System.</title>
        <authorList>
            <person name="Alqahtani M.F."/>
            <person name="Bajracharya S."/>
            <person name="Katuri K.P."/>
            <person name="Ali M."/>
            <person name="Saikaly P.E."/>
        </authorList>
    </citation>
    <scope>NUCLEOTIDE SEQUENCE [LARGE SCALE GENOMIC DNA]</scope>
    <source>
        <strain evidence="1">MES6</strain>
    </source>
</reference>
<dbReference type="Proteomes" id="UP000483078">
    <property type="component" value="Unassembled WGS sequence"/>
</dbReference>
<dbReference type="RefSeq" id="WP_273247960.1">
    <property type="nucleotide sequence ID" value="NZ_VENJ01000002.1"/>
</dbReference>